<feature type="transmembrane region" description="Helical" evidence="2">
    <location>
        <begin position="133"/>
        <end position="150"/>
    </location>
</feature>
<protein>
    <submittedName>
        <fullName evidence="3">Uncharacterized protein</fullName>
    </submittedName>
</protein>
<organism evidence="3 4">
    <name type="scientific">Pseudoxanthomonas putridarboris</name>
    <dbReference type="NCBI Taxonomy" id="752605"/>
    <lineage>
        <taxon>Bacteria</taxon>
        <taxon>Pseudomonadati</taxon>
        <taxon>Pseudomonadota</taxon>
        <taxon>Gammaproteobacteria</taxon>
        <taxon>Lysobacterales</taxon>
        <taxon>Lysobacteraceae</taxon>
        <taxon>Pseudoxanthomonas</taxon>
    </lineage>
</organism>
<feature type="transmembrane region" description="Helical" evidence="2">
    <location>
        <begin position="101"/>
        <end position="121"/>
    </location>
</feature>
<keyword evidence="2" id="KW-1133">Transmembrane helix</keyword>
<proteinExistence type="predicted"/>
<reference evidence="3 4" key="1">
    <citation type="submission" date="2024-04" db="EMBL/GenBank/DDBJ databases">
        <title>Draft genome sequence of Pseudoxanthomonas putridarboris WD12.</title>
        <authorList>
            <person name="Oh J."/>
        </authorList>
    </citation>
    <scope>NUCLEOTIDE SEQUENCE [LARGE SCALE GENOMIC DNA]</scope>
    <source>
        <strain evidence="3 4">WD12</strain>
    </source>
</reference>
<dbReference type="EMBL" id="JBBWWT010000003">
    <property type="protein sequence ID" value="MEL1264558.1"/>
    <property type="molecule type" value="Genomic_DNA"/>
</dbReference>
<comment type="caution">
    <text evidence="3">The sequence shown here is derived from an EMBL/GenBank/DDBJ whole genome shotgun (WGS) entry which is preliminary data.</text>
</comment>
<evidence type="ECO:0000313" key="4">
    <source>
        <dbReference type="Proteomes" id="UP001459204"/>
    </source>
</evidence>
<feature type="transmembrane region" description="Helical" evidence="2">
    <location>
        <begin position="12"/>
        <end position="35"/>
    </location>
</feature>
<evidence type="ECO:0000256" key="2">
    <source>
        <dbReference type="SAM" id="Phobius"/>
    </source>
</evidence>
<feature type="region of interest" description="Disordered" evidence="1">
    <location>
        <begin position="214"/>
        <end position="236"/>
    </location>
</feature>
<feature type="transmembrane region" description="Helical" evidence="2">
    <location>
        <begin position="181"/>
        <end position="202"/>
    </location>
</feature>
<evidence type="ECO:0000256" key="1">
    <source>
        <dbReference type="SAM" id="MobiDB-lite"/>
    </source>
</evidence>
<name>A0ABU9J1E1_9GAMM</name>
<accession>A0ABU9J1E1</accession>
<dbReference type="Proteomes" id="UP001459204">
    <property type="component" value="Unassembled WGS sequence"/>
</dbReference>
<feature type="transmembrane region" description="Helical" evidence="2">
    <location>
        <begin position="75"/>
        <end position="95"/>
    </location>
</feature>
<keyword evidence="2" id="KW-0812">Transmembrane</keyword>
<sequence length="236" mass="25779">MHGATALHGLTKWLRVLVPGSVVYLFVCSMRFLLAPAPGDASRVYDFAVLVGFEFILNPMNLMLFMFSRAWLGRLGVLLFFAGFVYSFHVMLIDADTMRSLMAGVLLSHFVLPSAAARAFGNDRAMGILAGRIVLYFFVMMGCVFGNALLPEMGLDRAYLESVGHHGLKKNGGLLLDEPHVALWMAVLYYGVLTLGYGVSAVERVMGFIRTPSPAAAGSPGLSRKRSRKSGRRVVP</sequence>
<keyword evidence="2" id="KW-0472">Membrane</keyword>
<evidence type="ECO:0000313" key="3">
    <source>
        <dbReference type="EMBL" id="MEL1264558.1"/>
    </source>
</evidence>
<keyword evidence="4" id="KW-1185">Reference proteome</keyword>
<dbReference type="RefSeq" id="WP_341725735.1">
    <property type="nucleotide sequence ID" value="NZ_JBBWWT010000003.1"/>
</dbReference>
<feature type="compositionally biased region" description="Basic residues" evidence="1">
    <location>
        <begin position="223"/>
        <end position="236"/>
    </location>
</feature>
<feature type="transmembrane region" description="Helical" evidence="2">
    <location>
        <begin position="47"/>
        <end position="68"/>
    </location>
</feature>
<gene>
    <name evidence="3" type="ORF">AAD027_09280</name>
</gene>